<feature type="compositionally biased region" description="Basic and acidic residues" evidence="5">
    <location>
        <begin position="17"/>
        <end position="28"/>
    </location>
</feature>
<dbReference type="InterPro" id="IPR049453">
    <property type="entry name" value="Memb_transporter_dom"/>
</dbReference>
<feature type="transmembrane region" description="Helical" evidence="6">
    <location>
        <begin position="214"/>
        <end position="233"/>
    </location>
</feature>
<feature type="transmembrane region" description="Helical" evidence="6">
    <location>
        <begin position="91"/>
        <end position="108"/>
    </location>
</feature>
<comment type="caution">
    <text evidence="10">The sequence shown here is derived from an EMBL/GenBank/DDBJ whole genome shotgun (WGS) entry which is preliminary data.</text>
</comment>
<dbReference type="Pfam" id="PF13515">
    <property type="entry name" value="FUSC_2"/>
    <property type="match status" value="1"/>
</dbReference>
<dbReference type="InterPro" id="IPR018823">
    <property type="entry name" value="ArAE_2_N"/>
</dbReference>
<keyword evidence="3 6" id="KW-1133">Transmembrane helix</keyword>
<feature type="transmembrane region" description="Helical" evidence="6">
    <location>
        <begin position="709"/>
        <end position="727"/>
    </location>
</feature>
<evidence type="ECO:0000256" key="1">
    <source>
        <dbReference type="ARBA" id="ARBA00004141"/>
    </source>
</evidence>
<evidence type="ECO:0000256" key="6">
    <source>
        <dbReference type="SAM" id="Phobius"/>
    </source>
</evidence>
<evidence type="ECO:0000256" key="2">
    <source>
        <dbReference type="ARBA" id="ARBA00022692"/>
    </source>
</evidence>
<feature type="transmembrane region" description="Helical" evidence="6">
    <location>
        <begin position="605"/>
        <end position="624"/>
    </location>
</feature>
<dbReference type="PANTHER" id="PTHR37994">
    <property type="entry name" value="ARAE_2_N DOMAIN-CONTAINING PROTEIN-RELATED"/>
    <property type="match status" value="1"/>
</dbReference>
<feature type="transmembrane region" description="Helical" evidence="6">
    <location>
        <begin position="684"/>
        <end position="702"/>
    </location>
</feature>
<feature type="transmembrane region" description="Helical" evidence="6">
    <location>
        <begin position="156"/>
        <end position="175"/>
    </location>
</feature>
<feature type="region of interest" description="Disordered" evidence="5">
    <location>
        <begin position="1"/>
        <end position="46"/>
    </location>
</feature>
<feature type="domain" description="Integral membrane bound transporter" evidence="9">
    <location>
        <begin position="629"/>
        <end position="758"/>
    </location>
</feature>
<gene>
    <name evidence="10" type="ORF">A0J61_02961</name>
</gene>
<reference evidence="10 11" key="1">
    <citation type="submission" date="2016-03" db="EMBL/GenBank/DDBJ databases">
        <title>Choanephora cucurbitarum.</title>
        <authorList>
            <person name="Min B."/>
            <person name="Park H."/>
            <person name="Park J.-H."/>
            <person name="Shin H.-D."/>
            <person name="Choi I.-G."/>
        </authorList>
    </citation>
    <scope>NUCLEOTIDE SEQUENCE [LARGE SCALE GENOMIC DNA]</scope>
    <source>
        <strain evidence="10 11">KUS-F28377</strain>
    </source>
</reference>
<organism evidence="10 11">
    <name type="scientific">Choanephora cucurbitarum</name>
    <dbReference type="NCBI Taxonomy" id="101091"/>
    <lineage>
        <taxon>Eukaryota</taxon>
        <taxon>Fungi</taxon>
        <taxon>Fungi incertae sedis</taxon>
        <taxon>Mucoromycota</taxon>
        <taxon>Mucoromycotina</taxon>
        <taxon>Mucoromycetes</taxon>
        <taxon>Mucorales</taxon>
        <taxon>Mucorineae</taxon>
        <taxon>Choanephoraceae</taxon>
        <taxon>Choanephoroideae</taxon>
        <taxon>Choanephora</taxon>
    </lineage>
</organism>
<evidence type="ECO:0000256" key="3">
    <source>
        <dbReference type="ARBA" id="ARBA00022989"/>
    </source>
</evidence>
<name>A0A1C7NJ06_9FUNG</name>
<dbReference type="GO" id="GO:0016020">
    <property type="term" value="C:membrane"/>
    <property type="evidence" value="ECO:0007669"/>
    <property type="project" value="UniProtKB-SubCell"/>
</dbReference>
<sequence length="984" mass="111267">MEDIELSNQSSRRSHGHNSDTQEKHDDDMTATTTHHSQLSMMPEESIKQKSKAPGNILTKLLPLPLVRIVVKAAISILIALLFVFEDNCRNAMGSASVLVPIGTLLYFPVRPIGVQIEAAFQGTFGALLGSAWCFLGMYLASIVRDPAVISPVQPKSSAILAIFMFIGVFGLTYVRTKFAQANFATIFASIIVAFCLTQASIVRIFSTTLIYTFLKPIATATAIGLLVDIFLWPEDSITKYMGVMSRSLKEYNGFFEEHVTAFLSADMTSPNTITLPTLHQRLQNIVLKLIDSKREIQREILFNRLAHEDINDITRHIKLMRVPLHGIGLSLIAKLERLSNVGHDKIHENEHKKQFIEDLREARKSTQQLADVCVTTLNECTERLMKFSGKPRSTKSTLLWPFPRIFLSDYYKSTKEQQEDKAEQDKIKTIADRLHQAIAHFEAETRKPNRVFIDPGSSQYEVEFNSVLQVVYLFQYNLREHALHLQSFVQSIETIESKRTSRRLRFPKLPLRKWFRSISVDANLGAQLDSPANDPHASTGQTTNDLTLCQTTTRNDFVDTADGLVRQKKATYPRDPDVNPPETASEKFFYALYRFVEWLKSPDCAFSLKTAAGFVLISLPAFLPESATWFFAWRGQWATITLMMWMIPVTGMFVFSVILRVIGTVLGGVMGIVVWEIVRGNPYGLVVLTFFVMMPLYYIFFTSQIFKMVAIMTQLTLLLVVCYEYQYVVSGAATYDSVEVVAGKRMLLVIIGVAGAAILALIPKPVTGRVELRKRISRTIKDLGQLYSILVGDILAESEPTENQSKAFRKLALGIRRQIADEQTYLKLAKLEPPLRGKFPLETYATLVQKVDNMADLLQGMAYASKDIDKSWRRNIMEVTRQERKELIASNLSIMKLLSATLASKMALPPYMTPPNEMRTRFVQQMGDVISKYPNRLDNDTFPNYCAYSVNAYMFLGELSETLECVEKLVGIEDPDQWLLLHA</sequence>
<dbReference type="InterPro" id="IPR023244">
    <property type="entry name" value="Brefeldin_A-sensitivity_4"/>
</dbReference>
<keyword evidence="11" id="KW-1185">Reference proteome</keyword>
<protein>
    <submittedName>
        <fullName evidence="10">Uncharacterized protein C57A7.05</fullName>
    </submittedName>
</protein>
<keyword evidence="2 6" id="KW-0812">Transmembrane</keyword>
<feature type="transmembrane region" description="Helical" evidence="6">
    <location>
        <begin position="66"/>
        <end position="85"/>
    </location>
</feature>
<dbReference type="AlphaFoldDB" id="A0A1C7NJ06"/>
<evidence type="ECO:0000313" key="11">
    <source>
        <dbReference type="Proteomes" id="UP000093000"/>
    </source>
</evidence>
<feature type="transmembrane region" description="Helical" evidence="6">
    <location>
        <begin position="655"/>
        <end position="678"/>
    </location>
</feature>
<evidence type="ECO:0000256" key="5">
    <source>
        <dbReference type="SAM" id="MobiDB-lite"/>
    </source>
</evidence>
<feature type="transmembrane region" description="Helical" evidence="6">
    <location>
        <begin position="182"/>
        <end position="202"/>
    </location>
</feature>
<keyword evidence="4 6" id="KW-0472">Membrane</keyword>
<feature type="transmembrane region" description="Helical" evidence="6">
    <location>
        <begin position="747"/>
        <end position="767"/>
    </location>
</feature>
<accession>A0A1C7NJ06</accession>
<dbReference type="Proteomes" id="UP000093000">
    <property type="component" value="Unassembled WGS sequence"/>
</dbReference>
<proteinExistence type="predicted"/>
<comment type="subcellular location">
    <subcellularLocation>
        <location evidence="1">Membrane</location>
        <topology evidence="1">Multi-pass membrane protein</topology>
    </subcellularLocation>
</comment>
<dbReference type="EMBL" id="LUGH01000120">
    <property type="protein sequence ID" value="OBZ88980.1"/>
    <property type="molecule type" value="Genomic_DNA"/>
</dbReference>
<dbReference type="OrthoDB" id="2274698at2759"/>
<feature type="compositionally biased region" description="Polar residues" evidence="5">
    <location>
        <begin position="1"/>
        <end position="11"/>
    </location>
</feature>
<evidence type="ECO:0000313" key="10">
    <source>
        <dbReference type="EMBL" id="OBZ88980.1"/>
    </source>
</evidence>
<dbReference type="Pfam" id="PF10334">
    <property type="entry name" value="BRE4"/>
    <property type="match status" value="1"/>
</dbReference>
<dbReference type="InParanoid" id="A0A1C7NJ06"/>
<dbReference type="InterPro" id="IPR018820">
    <property type="entry name" value="BRE4-related_DUF2421"/>
</dbReference>
<evidence type="ECO:0000259" key="8">
    <source>
        <dbReference type="Pfam" id="PF10337"/>
    </source>
</evidence>
<feature type="domain" description="DUF2421" evidence="7">
    <location>
        <begin position="764"/>
        <end position="916"/>
    </location>
</feature>
<dbReference type="Pfam" id="PF10337">
    <property type="entry name" value="ArAE_2_N"/>
    <property type="match status" value="1"/>
</dbReference>
<dbReference type="STRING" id="101091.A0A1C7NJ06"/>
<dbReference type="PRINTS" id="PR02047">
    <property type="entry name" value="BREFELDNASP4"/>
</dbReference>
<evidence type="ECO:0000256" key="4">
    <source>
        <dbReference type="ARBA" id="ARBA00023136"/>
    </source>
</evidence>
<feature type="domain" description="Putative ER transporter 6TM N-terminal" evidence="8">
    <location>
        <begin position="156"/>
        <end position="364"/>
    </location>
</feature>
<evidence type="ECO:0000259" key="7">
    <source>
        <dbReference type="Pfam" id="PF10334"/>
    </source>
</evidence>
<evidence type="ECO:0000259" key="9">
    <source>
        <dbReference type="Pfam" id="PF13515"/>
    </source>
</evidence>
<feature type="transmembrane region" description="Helical" evidence="6">
    <location>
        <begin position="120"/>
        <end position="144"/>
    </location>
</feature>